<reference evidence="1" key="1">
    <citation type="submission" date="2022-03" db="EMBL/GenBank/DDBJ databases">
        <authorList>
            <person name="Martin H S."/>
        </authorList>
    </citation>
    <scope>NUCLEOTIDE SEQUENCE</scope>
</reference>
<feature type="non-terminal residue" evidence="1">
    <location>
        <position position="184"/>
    </location>
</feature>
<proteinExistence type="predicted"/>
<dbReference type="Proteomes" id="UP000837857">
    <property type="component" value="Chromosome 12"/>
</dbReference>
<evidence type="ECO:0000313" key="1">
    <source>
        <dbReference type="EMBL" id="CAH2040747.1"/>
    </source>
</evidence>
<dbReference type="EMBL" id="OW152824">
    <property type="protein sequence ID" value="CAH2040747.1"/>
    <property type="molecule type" value="Genomic_DNA"/>
</dbReference>
<protein>
    <submittedName>
        <fullName evidence="1">Uncharacterized protein</fullName>
    </submittedName>
</protein>
<accession>A0ABN8HT42</accession>
<sequence>MDAGRGAWSWLAHRLVATGAPRPPPPPFPFLLVESRQLSRWRQKPGSAADAAKADDHRRYRANKERKGWPTTIAFVANVLVFLTTPMCWHPMLAPGVGQSLRRVSDSVFSFRYGCKSRRVDYAPAPLARLESTPTNEWMLNIFWHWDGSRLTVGPLGKRGSALRIGARGRTMDNGPEAAGCATS</sequence>
<organism evidence="1 2">
    <name type="scientific">Iphiclides podalirius</name>
    <name type="common">scarce swallowtail</name>
    <dbReference type="NCBI Taxonomy" id="110791"/>
    <lineage>
        <taxon>Eukaryota</taxon>
        <taxon>Metazoa</taxon>
        <taxon>Ecdysozoa</taxon>
        <taxon>Arthropoda</taxon>
        <taxon>Hexapoda</taxon>
        <taxon>Insecta</taxon>
        <taxon>Pterygota</taxon>
        <taxon>Neoptera</taxon>
        <taxon>Endopterygota</taxon>
        <taxon>Lepidoptera</taxon>
        <taxon>Glossata</taxon>
        <taxon>Ditrysia</taxon>
        <taxon>Papilionoidea</taxon>
        <taxon>Papilionidae</taxon>
        <taxon>Papilioninae</taxon>
        <taxon>Iphiclides</taxon>
    </lineage>
</organism>
<name>A0ABN8HT42_9NEOP</name>
<gene>
    <name evidence="1" type="ORF">IPOD504_LOCUS2781</name>
</gene>
<keyword evidence="2" id="KW-1185">Reference proteome</keyword>
<evidence type="ECO:0000313" key="2">
    <source>
        <dbReference type="Proteomes" id="UP000837857"/>
    </source>
</evidence>